<sequence>MFFYNPNFYYITIALQAICAIHCIRKGTQNKWIWIIVFLPLVGCIAYIFTEMFSSRDMKQVQSGMGSLLNPTGRTRQLEANLRFSDTFNNRVALADAYLDSGHTDKAIQLYESSLTGLFTEHEHVLTRLILAYYTVHRYDDIVRIAPKVAKLPQFNLSRTHTLYAIALSYTGNPQQAEKEFLSLNGRFSQFEARYQYGLFLQREGRREDARQVFNRMVEEASHLSGRERRDNRAWGFKHKDFFERYVFEVDKILINKDSKRLISSGFLHMNWQHLVMNMISLYVFGIELEAYLGPLFYLLIYFSSLIGGGLLSLWLHKQEGDYRAIGASGAVCGVMFASIALFRNMNIGFLFSLPGWLYGLLYVLYSIYAVQSRKDNIGHDAHLGGALIGMLVAILIRPAALAENYGPILIITIPCLVFFYVLIRRPSMMLLGVDYFKKQDIEHNKQYTIEDKYNTERLSRQQQIDDILEKIHKKGIKSLSRREKEMLDEYSRSTR</sequence>
<evidence type="ECO:0000313" key="1">
    <source>
        <dbReference type="EMBL" id="KAI9452612.1"/>
    </source>
</evidence>
<keyword evidence="2" id="KW-1185">Reference proteome</keyword>
<gene>
    <name evidence="1" type="ORF">F5148DRAFT_1289531</name>
</gene>
<protein>
    <submittedName>
        <fullName evidence="1">Uncharacterized protein</fullName>
    </submittedName>
</protein>
<comment type="caution">
    <text evidence="1">The sequence shown here is derived from an EMBL/GenBank/DDBJ whole genome shotgun (WGS) entry which is preliminary data.</text>
</comment>
<dbReference type="EMBL" id="JAGFNK010000331">
    <property type="protein sequence ID" value="KAI9452612.1"/>
    <property type="molecule type" value="Genomic_DNA"/>
</dbReference>
<proteinExistence type="predicted"/>
<reference evidence="1" key="1">
    <citation type="submission" date="2021-03" db="EMBL/GenBank/DDBJ databases">
        <title>Evolutionary priming and transition to the ectomycorrhizal habit in an iconic lineage of mushroom-forming fungi: is preadaptation a requirement?</title>
        <authorList>
            <consortium name="DOE Joint Genome Institute"/>
            <person name="Looney B.P."/>
            <person name="Miyauchi S."/>
            <person name="Morin E."/>
            <person name="Drula E."/>
            <person name="Courty P.E."/>
            <person name="Chicoki N."/>
            <person name="Fauchery L."/>
            <person name="Kohler A."/>
            <person name="Kuo A."/>
            <person name="LaButti K."/>
            <person name="Pangilinan J."/>
            <person name="Lipzen A."/>
            <person name="Riley R."/>
            <person name="Andreopoulos W."/>
            <person name="He G."/>
            <person name="Johnson J."/>
            <person name="Barry K.W."/>
            <person name="Grigoriev I.V."/>
            <person name="Nagy L."/>
            <person name="Hibbett D."/>
            <person name="Henrissat B."/>
            <person name="Matheny P.B."/>
            <person name="Labbe J."/>
            <person name="Martin A.F."/>
        </authorList>
    </citation>
    <scope>NUCLEOTIDE SEQUENCE</scope>
    <source>
        <strain evidence="1">BPL698</strain>
    </source>
</reference>
<accession>A0ACC0TYT7</accession>
<organism evidence="1 2">
    <name type="scientific">Russula earlei</name>
    <dbReference type="NCBI Taxonomy" id="71964"/>
    <lineage>
        <taxon>Eukaryota</taxon>
        <taxon>Fungi</taxon>
        <taxon>Dikarya</taxon>
        <taxon>Basidiomycota</taxon>
        <taxon>Agaricomycotina</taxon>
        <taxon>Agaricomycetes</taxon>
        <taxon>Russulales</taxon>
        <taxon>Russulaceae</taxon>
        <taxon>Russula</taxon>
    </lineage>
</organism>
<name>A0ACC0TYT7_9AGAM</name>
<dbReference type="Proteomes" id="UP001207468">
    <property type="component" value="Unassembled WGS sequence"/>
</dbReference>
<evidence type="ECO:0000313" key="2">
    <source>
        <dbReference type="Proteomes" id="UP001207468"/>
    </source>
</evidence>